<dbReference type="Proteomes" id="UP000605099">
    <property type="component" value="Unassembled WGS sequence"/>
</dbReference>
<dbReference type="RefSeq" id="WP_188819579.1">
    <property type="nucleotide sequence ID" value="NZ_BMLK01000008.1"/>
</dbReference>
<reference evidence="2" key="1">
    <citation type="journal article" date="2019" name="Int. J. Syst. Evol. Microbiol.">
        <title>The Global Catalogue of Microorganisms (GCM) 10K type strain sequencing project: providing services to taxonomists for standard genome sequencing and annotation.</title>
        <authorList>
            <consortium name="The Broad Institute Genomics Platform"/>
            <consortium name="The Broad Institute Genome Sequencing Center for Infectious Disease"/>
            <person name="Wu L."/>
            <person name="Ma J."/>
        </authorList>
    </citation>
    <scope>NUCLEOTIDE SEQUENCE [LARGE SCALE GENOMIC DNA]</scope>
    <source>
        <strain evidence="2">CGMCC 1.6784</strain>
    </source>
</reference>
<protein>
    <submittedName>
        <fullName evidence="1">Uncharacterized protein</fullName>
    </submittedName>
</protein>
<evidence type="ECO:0000313" key="2">
    <source>
        <dbReference type="Proteomes" id="UP000605099"/>
    </source>
</evidence>
<dbReference type="EMBL" id="BMLK01000008">
    <property type="protein sequence ID" value="GGN49602.1"/>
    <property type="molecule type" value="Genomic_DNA"/>
</dbReference>
<evidence type="ECO:0000313" key="1">
    <source>
        <dbReference type="EMBL" id="GGN49602.1"/>
    </source>
</evidence>
<keyword evidence="2" id="KW-1185">Reference proteome</keyword>
<sequence length="154" mass="17867">MTDKTPPVVEQDYLYGLKVVDIGDLRVARGMSRRPVSACKHRPLVYDQKERRIWCKDCETDVEAFDAFMLIVENFDRAAKEIERRQAEVKEAVSHNIIRIAAKRMDELFRRKKMVPSCPHCGEGIFPEDVAKMGSINREWEEARRARKAKGNSE</sequence>
<organism evidence="1 2">
    <name type="scientific">Novosphingobium indicum</name>
    <dbReference type="NCBI Taxonomy" id="462949"/>
    <lineage>
        <taxon>Bacteria</taxon>
        <taxon>Pseudomonadati</taxon>
        <taxon>Pseudomonadota</taxon>
        <taxon>Alphaproteobacteria</taxon>
        <taxon>Sphingomonadales</taxon>
        <taxon>Sphingomonadaceae</taxon>
        <taxon>Novosphingobium</taxon>
    </lineage>
</organism>
<gene>
    <name evidence="1" type="ORF">GCM10011349_20410</name>
</gene>
<name>A0ABQ2JMW3_9SPHN</name>
<accession>A0ABQ2JMW3</accession>
<comment type="caution">
    <text evidence="1">The sequence shown here is derived from an EMBL/GenBank/DDBJ whole genome shotgun (WGS) entry which is preliminary data.</text>
</comment>
<proteinExistence type="predicted"/>